<comment type="caution">
    <text evidence="1">The sequence shown here is derived from an EMBL/GenBank/DDBJ whole genome shotgun (WGS) entry which is preliminary data.</text>
</comment>
<organism evidence="1 2">
    <name type="scientific">Mycobacterium paraffinicum</name>
    <dbReference type="NCBI Taxonomy" id="53378"/>
    <lineage>
        <taxon>Bacteria</taxon>
        <taxon>Bacillati</taxon>
        <taxon>Actinomycetota</taxon>
        <taxon>Actinomycetes</taxon>
        <taxon>Mycobacteriales</taxon>
        <taxon>Mycobacteriaceae</taxon>
        <taxon>Mycobacterium</taxon>
    </lineage>
</organism>
<dbReference type="STRING" id="53378.BRW65_22650"/>
<dbReference type="OrthoDB" id="4736176at2"/>
<reference evidence="1 2" key="1">
    <citation type="submission" date="2016-11" db="EMBL/GenBank/DDBJ databases">
        <title>Genome sequences of unsequenced Mycobacteria.</title>
        <authorList>
            <person name="Greninger A.L."/>
            <person name="Fang F."/>
            <person name="Jerome K.R."/>
        </authorList>
    </citation>
    <scope>NUCLEOTIDE SEQUENCE [LARGE SCALE GENOMIC DNA]</scope>
    <source>
        <strain evidence="1 2">M11</strain>
    </source>
</reference>
<gene>
    <name evidence="1" type="ORF">BRW65_22650</name>
</gene>
<name>A0A1Q4HP94_9MYCO</name>
<evidence type="ECO:0000313" key="1">
    <source>
        <dbReference type="EMBL" id="OJZ69414.1"/>
    </source>
</evidence>
<protein>
    <submittedName>
        <fullName evidence="1">Uncharacterized protein</fullName>
    </submittedName>
</protein>
<accession>A0A1Q4HP94</accession>
<dbReference type="RefSeq" id="WP_073878626.1">
    <property type="nucleotide sequence ID" value="NZ_MPNT01000027.1"/>
</dbReference>
<sequence length="78" mass="8234">MPTHTVFFKAGDYLSAGQACQDVASRLDAFDDVAKIVARNAVVELINLQNGTINCHQVAVIASAIANVLQGNTYGEAL</sequence>
<keyword evidence="2" id="KW-1185">Reference proteome</keyword>
<proteinExistence type="predicted"/>
<dbReference type="Proteomes" id="UP000186438">
    <property type="component" value="Unassembled WGS sequence"/>
</dbReference>
<dbReference type="AlphaFoldDB" id="A0A1Q4HP94"/>
<evidence type="ECO:0000313" key="2">
    <source>
        <dbReference type="Proteomes" id="UP000186438"/>
    </source>
</evidence>
<dbReference type="EMBL" id="MPNT01000027">
    <property type="protein sequence ID" value="OJZ69414.1"/>
    <property type="molecule type" value="Genomic_DNA"/>
</dbReference>